<dbReference type="AlphaFoldDB" id="A0A1E8AZF2"/>
<dbReference type="RefSeq" id="WP_070141142.1">
    <property type="nucleotide sequence ID" value="NZ_LXLT01000080.1"/>
</dbReference>
<comment type="caution">
    <text evidence="2">The sequence shown here is derived from an EMBL/GenBank/DDBJ whole genome shotgun (WGS) entry which is preliminary data.</text>
</comment>
<gene>
    <name evidence="2" type="ORF">BWGOE8_55750</name>
</gene>
<dbReference type="NCBIfam" id="NF041635">
    <property type="entry name" value="STM3941_fam"/>
    <property type="match status" value="1"/>
</dbReference>
<evidence type="ECO:0000313" key="2">
    <source>
        <dbReference type="EMBL" id="OFD70535.1"/>
    </source>
</evidence>
<dbReference type="EMBL" id="LXLT01000080">
    <property type="protein sequence ID" value="OFD70535.1"/>
    <property type="molecule type" value="Genomic_DNA"/>
</dbReference>
<accession>A0A1E8AZF2</accession>
<protein>
    <submittedName>
        <fullName evidence="2">Uncharacterized protein</fullName>
    </submittedName>
</protein>
<proteinExistence type="predicted"/>
<organism evidence="2 3">
    <name type="scientific">Bacillus mycoides</name>
    <dbReference type="NCBI Taxonomy" id="1405"/>
    <lineage>
        <taxon>Bacteria</taxon>
        <taxon>Bacillati</taxon>
        <taxon>Bacillota</taxon>
        <taxon>Bacilli</taxon>
        <taxon>Bacillales</taxon>
        <taxon>Bacillaceae</taxon>
        <taxon>Bacillus</taxon>
        <taxon>Bacillus cereus group</taxon>
    </lineage>
</organism>
<reference evidence="2 3" key="1">
    <citation type="submission" date="2016-05" db="EMBL/GenBank/DDBJ databases">
        <title>Bacillus thuringiensis and Bacillus weihenstephanensis as novel biocontrol agents of wilt causing Verticillium species.</title>
        <authorList>
            <person name="Hollensteiner J."/>
            <person name="Wemheuer F."/>
            <person name="Harting R."/>
            <person name="Kolarzyk A."/>
            <person name="Diaz-Valerio S."/>
            <person name="Poehlein A."/>
            <person name="Brzuszkiewicz E."/>
            <person name="Nesemann K."/>
            <person name="Braus-Stromeyer S."/>
            <person name="Braus G."/>
            <person name="Daniel R."/>
            <person name="Liesegang H."/>
        </authorList>
    </citation>
    <scope>NUCLEOTIDE SEQUENCE [LARGE SCALE GENOMIC DNA]</scope>
    <source>
        <strain evidence="2 3">GOE8</strain>
    </source>
</reference>
<keyword evidence="1" id="KW-1133">Transmembrane helix</keyword>
<dbReference type="InterPro" id="IPR048136">
    <property type="entry name" value="STM3941-like"/>
</dbReference>
<keyword evidence="1" id="KW-0812">Transmembrane</keyword>
<keyword evidence="1" id="KW-0472">Membrane</keyword>
<feature type="transmembrane region" description="Helical" evidence="1">
    <location>
        <begin position="42"/>
        <end position="60"/>
    </location>
</feature>
<evidence type="ECO:0000313" key="3">
    <source>
        <dbReference type="Proteomes" id="UP000175706"/>
    </source>
</evidence>
<feature type="transmembrane region" description="Helical" evidence="1">
    <location>
        <begin position="12"/>
        <end position="36"/>
    </location>
</feature>
<dbReference type="Proteomes" id="UP000175706">
    <property type="component" value="Unassembled WGS sequence"/>
</dbReference>
<sequence length="179" mass="20703">MEKYYVYESKVKVVGVLLLILAVEAMFLFIVTLAFLLEELNFIIGILFAVLALVVLVTLWKTIQKIIARKPAVILEMEYITIINNPKYPVKIALKDIFGLLPYGIQGQRFLGIVMEEEIEDRYIASIPAKGQRLYRVNKRAGYIPFNIHLNLLKIDGEVLFEKLQEYNLSFLVYEDEVK</sequence>
<evidence type="ECO:0000256" key="1">
    <source>
        <dbReference type="SAM" id="Phobius"/>
    </source>
</evidence>
<name>A0A1E8AZF2_BACMY</name>